<organism evidence="2">
    <name type="scientific">Zeugodacus cucurbitae</name>
    <name type="common">Melon fruit fly</name>
    <name type="synonym">Bactrocera cucurbitae</name>
    <dbReference type="NCBI Taxonomy" id="28588"/>
    <lineage>
        <taxon>Eukaryota</taxon>
        <taxon>Metazoa</taxon>
        <taxon>Ecdysozoa</taxon>
        <taxon>Arthropoda</taxon>
        <taxon>Hexapoda</taxon>
        <taxon>Insecta</taxon>
        <taxon>Pterygota</taxon>
        <taxon>Neoptera</taxon>
        <taxon>Endopterygota</taxon>
        <taxon>Diptera</taxon>
        <taxon>Brachycera</taxon>
        <taxon>Muscomorpha</taxon>
        <taxon>Tephritoidea</taxon>
        <taxon>Tephritidae</taxon>
        <taxon>Zeugodacus</taxon>
        <taxon>Zeugodacus</taxon>
    </lineage>
</organism>
<protein>
    <submittedName>
        <fullName evidence="2">Flagellar biosynthetic protein FliQ</fullName>
    </submittedName>
</protein>
<dbReference type="GO" id="GO:0016020">
    <property type="term" value="C:membrane"/>
    <property type="evidence" value="ECO:0007669"/>
    <property type="project" value="TreeGrafter"/>
</dbReference>
<proteinExistence type="predicted"/>
<dbReference type="EMBL" id="GBXI01007920">
    <property type="protein sequence ID" value="JAD06372.1"/>
    <property type="molecule type" value="Transcribed_RNA"/>
</dbReference>
<reference evidence="2" key="2">
    <citation type="journal article" date="2015" name="Gigascience">
        <title>Reconstructing a comprehensive transcriptome assembly of a white-pupal translocated strain of the pest fruit fly Bactrocera cucurbitae.</title>
        <authorList>
            <person name="Sim S.B."/>
            <person name="Calla B."/>
            <person name="Hall B."/>
            <person name="DeRego T."/>
            <person name="Geib S.M."/>
        </authorList>
    </citation>
    <scope>NUCLEOTIDE SEQUENCE</scope>
</reference>
<reference evidence="2" key="1">
    <citation type="submission" date="2014-11" db="EMBL/GenBank/DDBJ databases">
        <authorList>
            <person name="Geib S."/>
        </authorList>
    </citation>
    <scope>NUCLEOTIDE SEQUENCE</scope>
</reference>
<evidence type="ECO:0000256" key="1">
    <source>
        <dbReference type="SAM" id="Phobius"/>
    </source>
</evidence>
<dbReference type="OrthoDB" id="6627826at2759"/>
<gene>
    <name evidence="2" type="primary">fliQ</name>
    <name evidence="2" type="ORF">g.57423</name>
</gene>
<feature type="transmembrane region" description="Helical" evidence="1">
    <location>
        <begin position="142"/>
        <end position="160"/>
    </location>
</feature>
<keyword evidence="1" id="KW-0812">Transmembrane</keyword>
<name>A0A0A1X5K2_ZEUCU</name>
<accession>A0A0A1X5K2</accession>
<dbReference type="AlphaFoldDB" id="A0A0A1X5K2"/>
<dbReference type="Pfam" id="PF07898">
    <property type="entry name" value="DUF1676"/>
    <property type="match status" value="1"/>
</dbReference>
<keyword evidence="1" id="KW-0472">Membrane</keyword>
<sequence length="272" mass="29117">MRSYVLLVYGLSCGFGLLRPTATATAKFPATELDGSAANAFVVAGRAEKVNKVNLLGNGSLLQANMLTSQHGIEKRSDIQKDTDIAALKNFTNELNEERGRRKRRKMLKYLQPLLIGFLIVKFIIFPLVLKTLTALSTSSFVMSKIALALAGLLVLKWLLSGSGDGGGYDGGTKERTHLEIVHLPIPLTKAYQRGNIVVGGVGNGGWDDLSLSGSSSVFAIKHPNKPHKYIPVGNMKEIAHVVAAAAAADAADIGSGGYRNTRPVFDAKPFL</sequence>
<dbReference type="PANTHER" id="PTHR21879">
    <property type="entry name" value="FI03362P-RELATED-RELATED"/>
    <property type="match status" value="1"/>
</dbReference>
<keyword evidence="2" id="KW-0282">Flagellum</keyword>
<dbReference type="InterPro" id="IPR012464">
    <property type="entry name" value="DUF1676"/>
</dbReference>
<keyword evidence="1" id="KW-1133">Transmembrane helix</keyword>
<keyword evidence="2" id="KW-0966">Cell projection</keyword>
<keyword evidence="2" id="KW-0969">Cilium</keyword>
<evidence type="ECO:0000313" key="2">
    <source>
        <dbReference type="EMBL" id="JAD06372.1"/>
    </source>
</evidence>
<dbReference type="PANTHER" id="PTHR21879:SF22">
    <property type="entry name" value="FI03362P-RELATED"/>
    <property type="match status" value="1"/>
</dbReference>
<feature type="transmembrane region" description="Helical" evidence="1">
    <location>
        <begin position="110"/>
        <end position="130"/>
    </location>
</feature>
<dbReference type="GeneID" id="105212401"/>